<organism evidence="2 4">
    <name type="scientific">Didymodactylos carnosus</name>
    <dbReference type="NCBI Taxonomy" id="1234261"/>
    <lineage>
        <taxon>Eukaryota</taxon>
        <taxon>Metazoa</taxon>
        <taxon>Spiralia</taxon>
        <taxon>Gnathifera</taxon>
        <taxon>Rotifera</taxon>
        <taxon>Eurotatoria</taxon>
        <taxon>Bdelloidea</taxon>
        <taxon>Philodinida</taxon>
        <taxon>Philodinidae</taxon>
        <taxon>Didymodactylos</taxon>
    </lineage>
</organism>
<feature type="region of interest" description="Disordered" evidence="1">
    <location>
        <begin position="37"/>
        <end position="76"/>
    </location>
</feature>
<accession>A0A815Y582</accession>
<dbReference type="AlphaFoldDB" id="A0A815Y582"/>
<keyword evidence="4" id="KW-1185">Reference proteome</keyword>
<sequence>IVDTPTEAASTLPDTTASEPTAKSLTSVALAEETIQRSANATETTSESLFPGATGSSCVQLSLGTPNRSEYDIMIE</sequence>
<dbReference type="Proteomes" id="UP000681722">
    <property type="component" value="Unassembled WGS sequence"/>
</dbReference>
<comment type="caution">
    <text evidence="2">The sequence shown here is derived from an EMBL/GenBank/DDBJ whole genome shotgun (WGS) entry which is preliminary data.</text>
</comment>
<gene>
    <name evidence="2" type="ORF">GPM918_LOCUS40068</name>
    <name evidence="3" type="ORF">SRO942_LOCUS40987</name>
</gene>
<evidence type="ECO:0000313" key="3">
    <source>
        <dbReference type="EMBL" id="CAF4427996.1"/>
    </source>
</evidence>
<evidence type="ECO:0000313" key="4">
    <source>
        <dbReference type="Proteomes" id="UP000663829"/>
    </source>
</evidence>
<name>A0A815Y582_9BILA</name>
<reference evidence="2" key="1">
    <citation type="submission" date="2021-02" db="EMBL/GenBank/DDBJ databases">
        <authorList>
            <person name="Nowell W R."/>
        </authorList>
    </citation>
    <scope>NUCLEOTIDE SEQUENCE</scope>
</reference>
<feature type="non-terminal residue" evidence="2">
    <location>
        <position position="1"/>
    </location>
</feature>
<feature type="compositionally biased region" description="Polar residues" evidence="1">
    <location>
        <begin position="37"/>
        <end position="68"/>
    </location>
</feature>
<dbReference type="EMBL" id="CAJOBC010094800">
    <property type="protein sequence ID" value="CAF4427996.1"/>
    <property type="molecule type" value="Genomic_DNA"/>
</dbReference>
<evidence type="ECO:0000313" key="2">
    <source>
        <dbReference type="EMBL" id="CAF1565796.1"/>
    </source>
</evidence>
<protein>
    <submittedName>
        <fullName evidence="2">Uncharacterized protein</fullName>
    </submittedName>
</protein>
<dbReference type="Proteomes" id="UP000663829">
    <property type="component" value="Unassembled WGS sequence"/>
</dbReference>
<feature type="compositionally biased region" description="Polar residues" evidence="1">
    <location>
        <begin position="7"/>
        <end position="24"/>
    </location>
</feature>
<feature type="region of interest" description="Disordered" evidence="1">
    <location>
        <begin position="1"/>
        <end position="24"/>
    </location>
</feature>
<evidence type="ECO:0000256" key="1">
    <source>
        <dbReference type="SAM" id="MobiDB-lite"/>
    </source>
</evidence>
<proteinExistence type="predicted"/>
<dbReference type="EMBL" id="CAJNOQ010029014">
    <property type="protein sequence ID" value="CAF1565796.1"/>
    <property type="molecule type" value="Genomic_DNA"/>
</dbReference>